<dbReference type="EMBL" id="CAJQZP010000008">
    <property type="protein sequence ID" value="CAG4930574.1"/>
    <property type="molecule type" value="Genomic_DNA"/>
</dbReference>
<sequence length="143" mass="15939">MDEDIGDELDQISVSESAICEVEQTKLLLPDDQPNSLIIINQNIRSINKKFDGFTVLLKRLEVDCDIIILTESCLGSDSLLPNLNGYSSHATTKHALQNDGIMVYAKSDINITFEEPTFLEENCLVMKLGLENAILDSFYSLP</sequence>
<name>A0A8S3VZT6_PARAO</name>
<reference evidence="1" key="1">
    <citation type="submission" date="2021-04" db="EMBL/GenBank/DDBJ databases">
        <authorList>
            <person name="Tunstrom K."/>
        </authorList>
    </citation>
    <scope>NUCLEOTIDE SEQUENCE</scope>
</reference>
<protein>
    <submittedName>
        <fullName evidence="1">(apollo) hypothetical protein</fullName>
    </submittedName>
</protein>
<dbReference type="OrthoDB" id="445826at2759"/>
<proteinExistence type="predicted"/>
<evidence type="ECO:0000313" key="2">
    <source>
        <dbReference type="Proteomes" id="UP000691718"/>
    </source>
</evidence>
<evidence type="ECO:0000313" key="1">
    <source>
        <dbReference type="EMBL" id="CAG4930574.1"/>
    </source>
</evidence>
<dbReference type="Proteomes" id="UP000691718">
    <property type="component" value="Unassembled WGS sequence"/>
</dbReference>
<accession>A0A8S3VZT6</accession>
<organism evidence="1 2">
    <name type="scientific">Parnassius apollo</name>
    <name type="common">Apollo butterfly</name>
    <name type="synonym">Papilio apollo</name>
    <dbReference type="NCBI Taxonomy" id="110799"/>
    <lineage>
        <taxon>Eukaryota</taxon>
        <taxon>Metazoa</taxon>
        <taxon>Ecdysozoa</taxon>
        <taxon>Arthropoda</taxon>
        <taxon>Hexapoda</taxon>
        <taxon>Insecta</taxon>
        <taxon>Pterygota</taxon>
        <taxon>Neoptera</taxon>
        <taxon>Endopterygota</taxon>
        <taxon>Lepidoptera</taxon>
        <taxon>Glossata</taxon>
        <taxon>Ditrysia</taxon>
        <taxon>Papilionoidea</taxon>
        <taxon>Papilionidae</taxon>
        <taxon>Parnassiinae</taxon>
        <taxon>Parnassini</taxon>
        <taxon>Parnassius</taxon>
        <taxon>Parnassius</taxon>
    </lineage>
</organism>
<keyword evidence="2" id="KW-1185">Reference proteome</keyword>
<comment type="caution">
    <text evidence="1">The sequence shown here is derived from an EMBL/GenBank/DDBJ whole genome shotgun (WGS) entry which is preliminary data.</text>
</comment>
<dbReference type="AlphaFoldDB" id="A0A8S3VZT6"/>
<gene>
    <name evidence="1" type="ORF">PAPOLLO_LOCUS182</name>
</gene>